<evidence type="ECO:0000313" key="6">
    <source>
        <dbReference type="Proteomes" id="UP001557470"/>
    </source>
</evidence>
<feature type="domain" description="C-type lectin" evidence="4">
    <location>
        <begin position="170"/>
        <end position="294"/>
    </location>
</feature>
<keyword evidence="3" id="KW-1133">Transmembrane helix</keyword>
<dbReference type="InterPro" id="IPR050111">
    <property type="entry name" value="C-type_lectin/snaclec_domain"/>
</dbReference>
<dbReference type="PROSITE" id="PS50041">
    <property type="entry name" value="C_TYPE_LECTIN_2"/>
    <property type="match status" value="1"/>
</dbReference>
<dbReference type="PANTHER" id="PTHR22803">
    <property type="entry name" value="MANNOSE, PHOSPHOLIPASE, LECTIN RECEPTOR RELATED"/>
    <property type="match status" value="1"/>
</dbReference>
<dbReference type="SMART" id="SM00034">
    <property type="entry name" value="CLECT"/>
    <property type="match status" value="1"/>
</dbReference>
<protein>
    <recommendedName>
        <fullName evidence="4">C-type lectin domain-containing protein</fullName>
    </recommendedName>
</protein>
<name>A0ABD0XRK2_UMBPY</name>
<accession>A0ABD0XRK2</accession>
<dbReference type="Gene3D" id="3.10.100.10">
    <property type="entry name" value="Mannose-Binding Protein A, subunit A"/>
    <property type="match status" value="1"/>
</dbReference>
<reference evidence="5 6" key="1">
    <citation type="submission" date="2024-06" db="EMBL/GenBank/DDBJ databases">
        <authorList>
            <person name="Pan Q."/>
            <person name="Wen M."/>
            <person name="Jouanno E."/>
            <person name="Zahm M."/>
            <person name="Klopp C."/>
            <person name="Cabau C."/>
            <person name="Louis A."/>
            <person name="Berthelot C."/>
            <person name="Parey E."/>
            <person name="Roest Crollius H."/>
            <person name="Montfort J."/>
            <person name="Robinson-Rechavi M."/>
            <person name="Bouchez O."/>
            <person name="Lampietro C."/>
            <person name="Lopez Roques C."/>
            <person name="Donnadieu C."/>
            <person name="Postlethwait J."/>
            <person name="Bobe J."/>
            <person name="Verreycken H."/>
            <person name="Guiguen Y."/>
        </authorList>
    </citation>
    <scope>NUCLEOTIDE SEQUENCE [LARGE SCALE GENOMIC DNA]</scope>
    <source>
        <strain evidence="5">Up_M1</strain>
        <tissue evidence="5">Testis</tissue>
    </source>
</reference>
<dbReference type="InterPro" id="IPR016187">
    <property type="entry name" value="CTDL_fold"/>
</dbReference>
<dbReference type="Gene3D" id="1.20.5.400">
    <property type="match status" value="2"/>
</dbReference>
<evidence type="ECO:0000256" key="3">
    <source>
        <dbReference type="SAM" id="Phobius"/>
    </source>
</evidence>
<dbReference type="GO" id="GO:0030246">
    <property type="term" value="F:carbohydrate binding"/>
    <property type="evidence" value="ECO:0007669"/>
    <property type="project" value="UniProtKB-KW"/>
</dbReference>
<dbReference type="InterPro" id="IPR016186">
    <property type="entry name" value="C-type_lectin-like/link_sf"/>
</dbReference>
<keyword evidence="3" id="KW-0472">Membrane</keyword>
<feature type="coiled-coil region" evidence="2">
    <location>
        <begin position="67"/>
        <end position="143"/>
    </location>
</feature>
<evidence type="ECO:0000313" key="5">
    <source>
        <dbReference type="EMBL" id="KAL1023920.1"/>
    </source>
</evidence>
<proteinExistence type="predicted"/>
<dbReference type="AlphaFoldDB" id="A0ABD0XRK2"/>
<dbReference type="CDD" id="cd03590">
    <property type="entry name" value="CLECT_DC-SIGN_like"/>
    <property type="match status" value="1"/>
</dbReference>
<keyword evidence="1" id="KW-0430">Lectin</keyword>
<dbReference type="SUPFAM" id="SSF56436">
    <property type="entry name" value="C-type lectin-like"/>
    <property type="match status" value="1"/>
</dbReference>
<keyword evidence="2" id="KW-0175">Coiled coil</keyword>
<gene>
    <name evidence="5" type="ORF">UPYG_G00048970</name>
</gene>
<feature type="transmembrane region" description="Helical" evidence="3">
    <location>
        <begin position="29"/>
        <end position="51"/>
    </location>
</feature>
<dbReference type="Proteomes" id="UP001557470">
    <property type="component" value="Unassembled WGS sequence"/>
</dbReference>
<comment type="caution">
    <text evidence="5">The sequence shown here is derived from an EMBL/GenBank/DDBJ whole genome shotgun (WGS) entry which is preliminary data.</text>
</comment>
<keyword evidence="6" id="KW-1185">Reference proteome</keyword>
<keyword evidence="3" id="KW-0812">Transmembrane</keyword>
<dbReference type="Pfam" id="PF00059">
    <property type="entry name" value="Lectin_C"/>
    <property type="match status" value="1"/>
</dbReference>
<sequence>MEIDDSSTTNDMKPLEKVAAQHSVRKAHFLAAFLGLLCVLQLIVIICLLTYQRKHVTSDNTLKMQDKDQLQISYNNLTNERDQLKTSYNTLAKEKDQLQTSYNTLTKERDQLQTSYNTLTKERDQLQTSYNNLTKERDQLQTSYNPLAKERDQLKQYLALKGCSQGWVQFGCSCYYHSTEKKTWGEGRQYCQDRGADLMILNSLEEQAFINGFYEQGVYSASWIGLTTSVTEGNWTWVDGTTLNTPTRYWLTGQPVPGNTINCIYLFLGCEAKYTCPKGWVNFGCNNPLKWICEK</sequence>
<organism evidence="5 6">
    <name type="scientific">Umbra pygmaea</name>
    <name type="common">Eastern mudminnow</name>
    <dbReference type="NCBI Taxonomy" id="75934"/>
    <lineage>
        <taxon>Eukaryota</taxon>
        <taxon>Metazoa</taxon>
        <taxon>Chordata</taxon>
        <taxon>Craniata</taxon>
        <taxon>Vertebrata</taxon>
        <taxon>Euteleostomi</taxon>
        <taxon>Actinopterygii</taxon>
        <taxon>Neopterygii</taxon>
        <taxon>Teleostei</taxon>
        <taxon>Protacanthopterygii</taxon>
        <taxon>Esociformes</taxon>
        <taxon>Umbridae</taxon>
        <taxon>Umbra</taxon>
    </lineage>
</organism>
<evidence type="ECO:0000256" key="2">
    <source>
        <dbReference type="SAM" id="Coils"/>
    </source>
</evidence>
<evidence type="ECO:0000256" key="1">
    <source>
        <dbReference type="ARBA" id="ARBA00022734"/>
    </source>
</evidence>
<dbReference type="EMBL" id="JAGEUA010000001">
    <property type="protein sequence ID" value="KAL1023920.1"/>
    <property type="molecule type" value="Genomic_DNA"/>
</dbReference>
<dbReference type="InterPro" id="IPR001304">
    <property type="entry name" value="C-type_lectin-like"/>
</dbReference>
<evidence type="ECO:0000259" key="4">
    <source>
        <dbReference type="PROSITE" id="PS50041"/>
    </source>
</evidence>
<dbReference type="SUPFAM" id="SSF90257">
    <property type="entry name" value="Myosin rod fragments"/>
    <property type="match status" value="1"/>
</dbReference>
<dbReference type="InterPro" id="IPR033989">
    <property type="entry name" value="CD209-like_CTLD"/>
</dbReference>